<dbReference type="EMBL" id="ABCS01000162">
    <property type="protein sequence ID" value="EDM73923.1"/>
    <property type="molecule type" value="Genomic_DNA"/>
</dbReference>
<sequence>MTFEPPPVVSEAPALTQMPISGADRNGRMSLGVLAKRTYLVGPDGRCHLAPEQLPLNYGVVEDPDNPECILAEPDLFLDKLETDVVVRGHAWNHAGAPAFYAGVQVHRYPAKQVAVFGERKLIKTATGRIAFSEPTVLDKVPLSYAYAYGGVDERAEREWGSTVEAMGDQLDPETRDLVLSAASPWRYPRNRGGKGYLVDDHPESLDALELPNLEDPHDLLSGDRIIVRDPWYWPLLPIPASFDWLDGGNFPRMGYFGQTPEWAEDDLTQYVDAFPEVRYGYADRKIFFYPPNLLDIPKHFDRRALNGASMGLRFPYLGGGETITTANLHPQLPNWSVRLPGERPTLWVDDRAGGLNELRPQLYTVVLEPDEGRLTLLWVGFGPAKRQYFEHELLAMPMLVEW</sequence>
<organism evidence="2 3">
    <name type="scientific">Plesiocystis pacifica SIR-1</name>
    <dbReference type="NCBI Taxonomy" id="391625"/>
    <lineage>
        <taxon>Bacteria</taxon>
        <taxon>Pseudomonadati</taxon>
        <taxon>Myxococcota</taxon>
        <taxon>Polyangia</taxon>
        <taxon>Nannocystales</taxon>
        <taxon>Nannocystaceae</taxon>
        <taxon>Plesiocystis</taxon>
    </lineage>
</organism>
<evidence type="ECO:0000259" key="1">
    <source>
        <dbReference type="Pfam" id="PF09937"/>
    </source>
</evidence>
<dbReference type="OrthoDB" id="233093at2"/>
<name>A6GJN8_9BACT</name>
<accession>A6GJN8</accession>
<dbReference type="AlphaFoldDB" id="A6GJN8"/>
<keyword evidence="3" id="KW-1185">Reference proteome</keyword>
<reference evidence="2 3" key="1">
    <citation type="submission" date="2007-06" db="EMBL/GenBank/DDBJ databases">
        <authorList>
            <person name="Shimkets L."/>
            <person name="Ferriera S."/>
            <person name="Johnson J."/>
            <person name="Kravitz S."/>
            <person name="Beeson K."/>
            <person name="Sutton G."/>
            <person name="Rogers Y.-H."/>
            <person name="Friedman R."/>
            <person name="Frazier M."/>
            <person name="Venter J.C."/>
        </authorList>
    </citation>
    <scope>NUCLEOTIDE SEQUENCE [LARGE SCALE GENOMIC DNA]</scope>
    <source>
        <strain evidence="2 3">SIR-1</strain>
    </source>
</reference>
<dbReference type="InterPro" id="IPR018683">
    <property type="entry name" value="DUF2169"/>
</dbReference>
<evidence type="ECO:0000313" key="3">
    <source>
        <dbReference type="Proteomes" id="UP000005801"/>
    </source>
</evidence>
<gene>
    <name evidence="2" type="ORF">PPSIR1_14215</name>
</gene>
<feature type="domain" description="DUF2169" evidence="1">
    <location>
        <begin position="27"/>
        <end position="379"/>
    </location>
</feature>
<evidence type="ECO:0000313" key="2">
    <source>
        <dbReference type="EMBL" id="EDM73923.1"/>
    </source>
</evidence>
<comment type="caution">
    <text evidence="2">The sequence shown here is derived from an EMBL/GenBank/DDBJ whole genome shotgun (WGS) entry which is preliminary data.</text>
</comment>
<dbReference type="eggNOG" id="COG5351">
    <property type="taxonomic scope" value="Bacteria"/>
</dbReference>
<dbReference type="Proteomes" id="UP000005801">
    <property type="component" value="Unassembled WGS sequence"/>
</dbReference>
<dbReference type="Pfam" id="PF09937">
    <property type="entry name" value="DUF2169"/>
    <property type="match status" value="1"/>
</dbReference>
<dbReference type="RefSeq" id="WP_006976924.1">
    <property type="nucleotide sequence ID" value="NZ_ABCS01000162.1"/>
</dbReference>
<dbReference type="STRING" id="391625.PPSIR1_14215"/>
<protein>
    <recommendedName>
        <fullName evidence="1">DUF2169 domain-containing protein</fullName>
    </recommendedName>
</protein>
<proteinExistence type="predicted"/>